<accession>A0A2K1XRT5</accession>
<evidence type="ECO:0000256" key="1">
    <source>
        <dbReference type="SAM" id="MobiDB-lite"/>
    </source>
</evidence>
<dbReference type="Proteomes" id="UP000006729">
    <property type="component" value="Chromosome 14"/>
</dbReference>
<dbReference type="InParanoid" id="A0A2K1XRT5"/>
<evidence type="ECO:0000313" key="3">
    <source>
        <dbReference type="Proteomes" id="UP000006729"/>
    </source>
</evidence>
<sequence length="77" mass="9021">MDIQEQQEQRNERLKTKKKNKMMIDRDGSRNKEMEGIDRIVVSLGTVIVEKEAGTMNVVARPRKLRALKRGFSMFRV</sequence>
<protein>
    <submittedName>
        <fullName evidence="2">Uncharacterized protein</fullName>
    </submittedName>
</protein>
<reference evidence="2 3" key="1">
    <citation type="journal article" date="2006" name="Science">
        <title>The genome of black cottonwood, Populus trichocarpa (Torr. &amp; Gray).</title>
        <authorList>
            <person name="Tuskan G.A."/>
            <person name="Difazio S."/>
            <person name="Jansson S."/>
            <person name="Bohlmann J."/>
            <person name="Grigoriev I."/>
            <person name="Hellsten U."/>
            <person name="Putnam N."/>
            <person name="Ralph S."/>
            <person name="Rombauts S."/>
            <person name="Salamov A."/>
            <person name="Schein J."/>
            <person name="Sterck L."/>
            <person name="Aerts A."/>
            <person name="Bhalerao R.R."/>
            <person name="Bhalerao R.P."/>
            <person name="Blaudez D."/>
            <person name="Boerjan W."/>
            <person name="Brun A."/>
            <person name="Brunner A."/>
            <person name="Busov V."/>
            <person name="Campbell M."/>
            <person name="Carlson J."/>
            <person name="Chalot M."/>
            <person name="Chapman J."/>
            <person name="Chen G.L."/>
            <person name="Cooper D."/>
            <person name="Coutinho P.M."/>
            <person name="Couturier J."/>
            <person name="Covert S."/>
            <person name="Cronk Q."/>
            <person name="Cunningham R."/>
            <person name="Davis J."/>
            <person name="Degroeve S."/>
            <person name="Dejardin A."/>
            <person name="Depamphilis C."/>
            <person name="Detter J."/>
            <person name="Dirks B."/>
            <person name="Dubchak I."/>
            <person name="Duplessis S."/>
            <person name="Ehlting J."/>
            <person name="Ellis B."/>
            <person name="Gendler K."/>
            <person name="Goodstein D."/>
            <person name="Gribskov M."/>
            <person name="Grimwood J."/>
            <person name="Groover A."/>
            <person name="Gunter L."/>
            <person name="Hamberger B."/>
            <person name="Heinze B."/>
            <person name="Helariutta Y."/>
            <person name="Henrissat B."/>
            <person name="Holligan D."/>
            <person name="Holt R."/>
            <person name="Huang W."/>
            <person name="Islam-Faridi N."/>
            <person name="Jones S."/>
            <person name="Jones-Rhoades M."/>
            <person name="Jorgensen R."/>
            <person name="Joshi C."/>
            <person name="Kangasjarvi J."/>
            <person name="Karlsson J."/>
            <person name="Kelleher C."/>
            <person name="Kirkpatrick R."/>
            <person name="Kirst M."/>
            <person name="Kohler A."/>
            <person name="Kalluri U."/>
            <person name="Larimer F."/>
            <person name="Leebens-Mack J."/>
            <person name="Leple J.C."/>
            <person name="Locascio P."/>
            <person name="Lou Y."/>
            <person name="Lucas S."/>
            <person name="Martin F."/>
            <person name="Montanini B."/>
            <person name="Napoli C."/>
            <person name="Nelson D.R."/>
            <person name="Nelson C."/>
            <person name="Nieminen K."/>
            <person name="Nilsson O."/>
            <person name="Pereda V."/>
            <person name="Peter G."/>
            <person name="Philippe R."/>
            <person name="Pilate G."/>
            <person name="Poliakov A."/>
            <person name="Razumovskaya J."/>
            <person name="Richardson P."/>
            <person name="Rinaldi C."/>
            <person name="Ritland K."/>
            <person name="Rouze P."/>
            <person name="Ryaboy D."/>
            <person name="Schmutz J."/>
            <person name="Schrader J."/>
            <person name="Segerman B."/>
            <person name="Shin H."/>
            <person name="Siddiqui A."/>
            <person name="Sterky F."/>
            <person name="Terry A."/>
            <person name="Tsai C.J."/>
            <person name="Uberbacher E."/>
            <person name="Unneberg P."/>
            <person name="Vahala J."/>
            <person name="Wall K."/>
            <person name="Wessler S."/>
            <person name="Yang G."/>
            <person name="Yin T."/>
            <person name="Douglas C."/>
            <person name="Marra M."/>
            <person name="Sandberg G."/>
            <person name="Van de Peer Y."/>
            <person name="Rokhsar D."/>
        </authorList>
    </citation>
    <scope>NUCLEOTIDE SEQUENCE [LARGE SCALE GENOMIC DNA]</scope>
    <source>
        <strain evidence="3">cv. Nisqually</strain>
    </source>
</reference>
<evidence type="ECO:0000313" key="2">
    <source>
        <dbReference type="EMBL" id="PNT03497.1"/>
    </source>
</evidence>
<dbReference type="SMR" id="A0A2K1XRT5"/>
<organism evidence="2 3">
    <name type="scientific">Populus trichocarpa</name>
    <name type="common">Western balsam poplar</name>
    <name type="synonym">Populus balsamifera subsp. trichocarpa</name>
    <dbReference type="NCBI Taxonomy" id="3694"/>
    <lineage>
        <taxon>Eukaryota</taxon>
        <taxon>Viridiplantae</taxon>
        <taxon>Streptophyta</taxon>
        <taxon>Embryophyta</taxon>
        <taxon>Tracheophyta</taxon>
        <taxon>Spermatophyta</taxon>
        <taxon>Magnoliopsida</taxon>
        <taxon>eudicotyledons</taxon>
        <taxon>Gunneridae</taxon>
        <taxon>Pentapetalae</taxon>
        <taxon>rosids</taxon>
        <taxon>fabids</taxon>
        <taxon>Malpighiales</taxon>
        <taxon>Salicaceae</taxon>
        <taxon>Saliceae</taxon>
        <taxon>Populus</taxon>
    </lineage>
</organism>
<feature type="region of interest" description="Disordered" evidence="1">
    <location>
        <begin position="1"/>
        <end position="30"/>
    </location>
</feature>
<gene>
    <name evidence="2" type="ORF">POPTR_014G073900</name>
</gene>
<name>A0A2K1XRT5_POPTR</name>
<keyword evidence="3" id="KW-1185">Reference proteome</keyword>
<dbReference type="EMBL" id="CM009303">
    <property type="protein sequence ID" value="PNT03497.1"/>
    <property type="molecule type" value="Genomic_DNA"/>
</dbReference>
<dbReference type="AlphaFoldDB" id="A0A2K1XRT5"/>
<proteinExistence type="predicted"/>
<dbReference type="Gramene" id="Potri.014G073900.1.v4.1">
    <property type="protein sequence ID" value="Potri.014G073900.1.v4.1"/>
    <property type="gene ID" value="Potri.014G073900.v4.1"/>
</dbReference>